<evidence type="ECO:0000313" key="3">
    <source>
        <dbReference type="Proteomes" id="UP000571554"/>
    </source>
</evidence>
<dbReference type="EMBL" id="JACHBW010000013">
    <property type="protein sequence ID" value="MBB6104609.1"/>
    <property type="molecule type" value="Genomic_DNA"/>
</dbReference>
<evidence type="ECO:0000313" key="2">
    <source>
        <dbReference type="EMBL" id="MBB6104609.1"/>
    </source>
</evidence>
<name>A0A7W9WUG0_9BURK</name>
<feature type="compositionally biased region" description="Polar residues" evidence="1">
    <location>
        <begin position="97"/>
        <end position="110"/>
    </location>
</feature>
<dbReference type="AlphaFoldDB" id="A0A7W9WUG0"/>
<keyword evidence="3" id="KW-1185">Reference proteome</keyword>
<sequence length="128" mass="13894">MSQPSAIPHSNEHEPHTHAQLCAFNSAFAELGLRFRWDKATLHALASIEGEAARLAAYIETHHAHLLKAYSIDFLCEAILGRKNAQAPGVWAPAPATQHTAARQMAQQQEPRGGWDWSEPGLPALAGA</sequence>
<dbReference type="Proteomes" id="UP000571554">
    <property type="component" value="Unassembled WGS sequence"/>
</dbReference>
<gene>
    <name evidence="2" type="ORF">F4827_004468</name>
</gene>
<reference evidence="2 3" key="1">
    <citation type="submission" date="2020-08" db="EMBL/GenBank/DDBJ databases">
        <title>Above-ground endophytic microbial communities from plants in different locations in the United States.</title>
        <authorList>
            <person name="Frank C."/>
        </authorList>
    </citation>
    <scope>NUCLEOTIDE SEQUENCE [LARGE SCALE GENOMIC DNA]</scope>
    <source>
        <strain evidence="2 3">WP4_2_2</strain>
    </source>
</reference>
<proteinExistence type="predicted"/>
<feature type="region of interest" description="Disordered" evidence="1">
    <location>
        <begin position="89"/>
        <end position="128"/>
    </location>
</feature>
<comment type="caution">
    <text evidence="2">The sequence shown here is derived from an EMBL/GenBank/DDBJ whole genome shotgun (WGS) entry which is preliminary data.</text>
</comment>
<accession>A0A7W9WUG0</accession>
<protein>
    <submittedName>
        <fullName evidence="2">Uncharacterized protein</fullName>
    </submittedName>
</protein>
<dbReference type="InterPro" id="IPR023198">
    <property type="entry name" value="PGP-like_dom2"/>
</dbReference>
<dbReference type="Gene3D" id="1.10.150.240">
    <property type="entry name" value="Putative phosphatase, domain 2"/>
    <property type="match status" value="1"/>
</dbReference>
<evidence type="ECO:0000256" key="1">
    <source>
        <dbReference type="SAM" id="MobiDB-lite"/>
    </source>
</evidence>
<organism evidence="2 3">
    <name type="scientific">Paraburkholderia bannensis</name>
    <dbReference type="NCBI Taxonomy" id="765414"/>
    <lineage>
        <taxon>Bacteria</taxon>
        <taxon>Pseudomonadati</taxon>
        <taxon>Pseudomonadota</taxon>
        <taxon>Betaproteobacteria</taxon>
        <taxon>Burkholderiales</taxon>
        <taxon>Burkholderiaceae</taxon>
        <taxon>Paraburkholderia</taxon>
    </lineage>
</organism>
<dbReference type="RefSeq" id="WP_183727003.1">
    <property type="nucleotide sequence ID" value="NZ_JACHBW010000013.1"/>
</dbReference>